<accession>A0ABN1UK33</accession>
<organism evidence="1 2">
    <name type="scientific">Nocardioides aquiterrae</name>
    <dbReference type="NCBI Taxonomy" id="203799"/>
    <lineage>
        <taxon>Bacteria</taxon>
        <taxon>Bacillati</taxon>
        <taxon>Actinomycetota</taxon>
        <taxon>Actinomycetes</taxon>
        <taxon>Propionibacteriales</taxon>
        <taxon>Nocardioidaceae</taxon>
        <taxon>Nocardioides</taxon>
    </lineage>
</organism>
<reference evidence="1 2" key="1">
    <citation type="journal article" date="2019" name="Int. J. Syst. Evol. Microbiol.">
        <title>The Global Catalogue of Microorganisms (GCM) 10K type strain sequencing project: providing services to taxonomists for standard genome sequencing and annotation.</title>
        <authorList>
            <consortium name="The Broad Institute Genomics Platform"/>
            <consortium name="The Broad Institute Genome Sequencing Center for Infectious Disease"/>
            <person name="Wu L."/>
            <person name="Ma J."/>
        </authorList>
    </citation>
    <scope>NUCLEOTIDE SEQUENCE [LARGE SCALE GENOMIC DNA]</scope>
    <source>
        <strain evidence="1 2">JCM 11813</strain>
    </source>
</reference>
<comment type="caution">
    <text evidence="1">The sequence shown here is derived from an EMBL/GenBank/DDBJ whole genome shotgun (WGS) entry which is preliminary data.</text>
</comment>
<sequence length="91" mass="10035">MVSGDYLDHFRARVLQDALNEAMAAYWLRRAEQFEAARPTLADFRGEASAAELGARWRELDEVARACRARAAVSPLSKISPEVMDALGVVA</sequence>
<protein>
    <submittedName>
        <fullName evidence="1">Uncharacterized protein</fullName>
    </submittedName>
</protein>
<proteinExistence type="predicted"/>
<keyword evidence="2" id="KW-1185">Reference proteome</keyword>
<gene>
    <name evidence="1" type="ORF">GCM10009606_36380</name>
</gene>
<evidence type="ECO:0000313" key="2">
    <source>
        <dbReference type="Proteomes" id="UP001499979"/>
    </source>
</evidence>
<dbReference type="Proteomes" id="UP001499979">
    <property type="component" value="Unassembled WGS sequence"/>
</dbReference>
<name>A0ABN1UK33_9ACTN</name>
<dbReference type="EMBL" id="BAAAJE010000020">
    <property type="protein sequence ID" value="GAA1154892.1"/>
    <property type="molecule type" value="Genomic_DNA"/>
</dbReference>
<evidence type="ECO:0000313" key="1">
    <source>
        <dbReference type="EMBL" id="GAA1154892.1"/>
    </source>
</evidence>